<feature type="domain" description="Zinc finger DksA/TraR C4-type" evidence="5">
    <location>
        <begin position="81"/>
        <end position="115"/>
    </location>
</feature>
<accession>W1IAU0</accession>
<reference evidence="6" key="1">
    <citation type="submission" date="2013-11" db="EMBL/GenBank/DDBJ databases">
        <title>The gill chamber epibiosis of deep-sea shrimp Rimicaris exoculata: an in-depth metagenomic investigation and discovery of Zetaproteobacteria.</title>
        <authorList>
            <person name="Jan C."/>
            <person name="Petersen J.M."/>
            <person name="Werner J."/>
            <person name="Teeling H."/>
            <person name="Huang S."/>
            <person name="Glockner F.O."/>
            <person name="Golyshina O.V."/>
            <person name="Dubilier N."/>
            <person name="Golyshin P.N."/>
            <person name="Jebbar M."/>
            <person name="Cambon-Bonavita M.-A."/>
        </authorList>
    </citation>
    <scope>NUCLEOTIDE SEQUENCE</scope>
</reference>
<evidence type="ECO:0000256" key="2">
    <source>
        <dbReference type="ARBA" id="ARBA00022771"/>
    </source>
</evidence>
<name>W1IAU0_9BACT</name>
<dbReference type="GO" id="GO:0008270">
    <property type="term" value="F:zinc ion binding"/>
    <property type="evidence" value="ECO:0007669"/>
    <property type="project" value="UniProtKB-KW"/>
</dbReference>
<organism evidence="6">
    <name type="scientific">uncultured Campylobacterota bacterium</name>
    <dbReference type="NCBI Taxonomy" id="120858"/>
    <lineage>
        <taxon>Bacteria</taxon>
        <taxon>Pseudomonadati</taxon>
        <taxon>Campylobacterota</taxon>
        <taxon>environmental samples</taxon>
    </lineage>
</organism>
<dbReference type="Pfam" id="PF01258">
    <property type="entry name" value="zf-dskA_traR"/>
    <property type="match status" value="1"/>
</dbReference>
<dbReference type="Gene3D" id="1.20.120.910">
    <property type="entry name" value="DksA, coiled-coil domain"/>
    <property type="match status" value="1"/>
</dbReference>
<dbReference type="SUPFAM" id="SSF57716">
    <property type="entry name" value="Glucocorticoid receptor-like (DNA-binding domain)"/>
    <property type="match status" value="1"/>
</dbReference>
<dbReference type="SUPFAM" id="SSF109635">
    <property type="entry name" value="DnaK suppressor protein DksA, alpha-hairpin domain"/>
    <property type="match status" value="1"/>
</dbReference>
<evidence type="ECO:0000313" key="6">
    <source>
        <dbReference type="EMBL" id="CDL72951.1"/>
    </source>
</evidence>
<dbReference type="PANTHER" id="PTHR33823:SF4">
    <property type="entry name" value="GENERAL STRESS PROTEIN 16O"/>
    <property type="match status" value="1"/>
</dbReference>
<dbReference type="PROSITE" id="PS51128">
    <property type="entry name" value="ZF_DKSA_2"/>
    <property type="match status" value="1"/>
</dbReference>
<evidence type="ECO:0000256" key="1">
    <source>
        <dbReference type="ARBA" id="ARBA00022723"/>
    </source>
</evidence>
<dbReference type="InterPro" id="IPR000962">
    <property type="entry name" value="Znf_DskA_TraR"/>
</dbReference>
<proteinExistence type="predicted"/>
<keyword evidence="3" id="KW-0862">Zinc</keyword>
<sequence length="118" mass="13442">MLTTTEINGFKEALEARKAQIEKNLGKVTIDINGLRRNELKDEGDHAAMSLEVAVENAISQQQSKELADIVLALDKIKEKLYGICEMCEEEINIERLKVKNFARYCISCREVVEKEQN</sequence>
<keyword evidence="2" id="KW-0863">Zinc-finger</keyword>
<protein>
    <submittedName>
        <fullName evidence="6">DnaK suppressor protein DskA</fullName>
    </submittedName>
</protein>
<dbReference type="AlphaFoldDB" id="W1IAU0"/>
<dbReference type="EMBL" id="HG799344">
    <property type="protein sequence ID" value="CDL72951.1"/>
    <property type="molecule type" value="Genomic_DNA"/>
</dbReference>
<dbReference type="InterPro" id="IPR037187">
    <property type="entry name" value="DnaK_N"/>
</dbReference>
<evidence type="ECO:0000256" key="4">
    <source>
        <dbReference type="PROSITE-ProRule" id="PRU00510"/>
    </source>
</evidence>
<feature type="non-terminal residue" evidence="6">
    <location>
        <position position="1"/>
    </location>
</feature>
<feature type="zinc finger region" description="dksA C4-type" evidence="4">
    <location>
        <begin position="85"/>
        <end position="109"/>
    </location>
</feature>
<feature type="non-terminal residue" evidence="6">
    <location>
        <position position="118"/>
    </location>
</feature>
<evidence type="ECO:0000256" key="3">
    <source>
        <dbReference type="ARBA" id="ARBA00022833"/>
    </source>
</evidence>
<dbReference type="PANTHER" id="PTHR33823">
    <property type="entry name" value="RNA POLYMERASE-BINDING TRANSCRIPTION FACTOR DKSA-RELATED"/>
    <property type="match status" value="1"/>
</dbReference>
<evidence type="ECO:0000259" key="5">
    <source>
        <dbReference type="Pfam" id="PF01258"/>
    </source>
</evidence>
<keyword evidence="1" id="KW-0479">Metal-binding</keyword>
<dbReference type="NCBIfam" id="NF033459">
    <property type="entry name" value="DksA_like"/>
    <property type="match status" value="1"/>
</dbReference>
<gene>
    <name evidence="6" type="primary">dskA</name>
</gene>